<sequence length="418" mass="44429">MAGTTDFVGVRVFSDLRSTVAKIDTRDSTVLGMVLPAPLADNTAFPVGELVRLSTDDPVQVAKLGAGIALDTVNQIASEGIVTDIAFTRVAHSAEADPAAKLEAEINNIVGSAGAKTGIWTMLEAKAHLGLEPGAIIAPGYTSQRIGGAANAVATAMSTVAGKIIDCMAIVDTPVTDREAAAAYAEDFATALNVIACYPQVIVNLGAGNVTRSMSPHVAAAMIRRDKETGGPHKAFWNRPLQGILGPSIPVGYIDGEITSDANFLNQVGIGTIIEGKLLWAPFTTASDPTVQKWRSIKRIRTRRAVEKAVLRPLRQYLSEDITPHMVSLIYRSLDQFLGDLQTLGAIIDYELLWSASMNPATILEAGALRVKMRFAETPDLVDLQIYSEPQPEAFDVLQAAIAASLSQLGLNNVRVTA</sequence>
<proteinExistence type="predicted"/>
<dbReference type="Proteomes" id="UP000185109">
    <property type="component" value="Chromosome"/>
</dbReference>
<accession>A0A1L5P7E4</accession>
<dbReference type="PANTHER" id="PTHR35861">
    <property type="match status" value="1"/>
</dbReference>
<dbReference type="EMBL" id="CP017241">
    <property type="protein sequence ID" value="APO76117.1"/>
    <property type="molecule type" value="Genomic_DNA"/>
</dbReference>
<dbReference type="RefSeq" id="WP_074062355.1">
    <property type="nucleotide sequence ID" value="NZ_CP017241.1"/>
</dbReference>
<gene>
    <name evidence="1" type="ORF">AM571_CH03323</name>
</gene>
<evidence type="ECO:0000313" key="1">
    <source>
        <dbReference type="EMBL" id="APO76117.1"/>
    </source>
</evidence>
<dbReference type="AlphaFoldDB" id="A0A1L5P7E4"/>
<organism evidence="1 2">
    <name type="scientific">Rhizobium etli 8C-3</name>
    <dbReference type="NCBI Taxonomy" id="538025"/>
    <lineage>
        <taxon>Bacteria</taxon>
        <taxon>Pseudomonadati</taxon>
        <taxon>Pseudomonadota</taxon>
        <taxon>Alphaproteobacteria</taxon>
        <taxon>Hyphomicrobiales</taxon>
        <taxon>Rhizobiaceae</taxon>
        <taxon>Rhizobium/Agrobacterium group</taxon>
        <taxon>Rhizobium</taxon>
    </lineage>
</organism>
<protein>
    <submittedName>
        <fullName evidence="1">Phage tail sheath protein</fullName>
    </submittedName>
</protein>
<dbReference type="InterPro" id="IPR052042">
    <property type="entry name" value="Tail_sheath_structural"/>
</dbReference>
<name>A0A1L5P7E4_RHIET</name>
<reference evidence="1 2" key="1">
    <citation type="submission" date="2016-09" db="EMBL/GenBank/DDBJ databases">
        <title>The complete genome sequences of Rhizobium gallicum, symbiovars gallicum and phaseoli, symbionts associated to common bean (Phaseolus vulgaris).</title>
        <authorList>
            <person name="Bustos P."/>
            <person name="Santamaria R.I."/>
            <person name="Perez-Carrascal O.M."/>
            <person name="Juarez S."/>
            <person name="Lozano L."/>
            <person name="Martinez-Flores I."/>
            <person name="Martinez-Romero E."/>
            <person name="Cevallos M."/>
            <person name="Romero D."/>
            <person name="Davila G."/>
            <person name="Gonzalez V."/>
        </authorList>
    </citation>
    <scope>NUCLEOTIDE SEQUENCE [LARGE SCALE GENOMIC DNA]</scope>
    <source>
        <strain evidence="1 2">8C-3</strain>
    </source>
</reference>
<evidence type="ECO:0000313" key="2">
    <source>
        <dbReference type="Proteomes" id="UP000185109"/>
    </source>
</evidence>
<dbReference type="PANTHER" id="PTHR35861:SF1">
    <property type="entry name" value="PHAGE TAIL SHEATH PROTEIN"/>
    <property type="match status" value="1"/>
</dbReference>